<evidence type="ECO:0000313" key="2">
    <source>
        <dbReference type="Proteomes" id="UP000681720"/>
    </source>
</evidence>
<accession>A0A8S3K7N6</accession>
<protein>
    <submittedName>
        <fullName evidence="1">Uncharacterized protein</fullName>
    </submittedName>
</protein>
<dbReference type="Proteomes" id="UP000681720">
    <property type="component" value="Unassembled WGS sequence"/>
</dbReference>
<evidence type="ECO:0000313" key="1">
    <source>
        <dbReference type="EMBL" id="CAF5227771.1"/>
    </source>
</evidence>
<comment type="caution">
    <text evidence="1">The sequence shown here is derived from an EMBL/GenBank/DDBJ whole genome shotgun (WGS) entry which is preliminary data.</text>
</comment>
<dbReference type="AlphaFoldDB" id="A0A8S3K7N6"/>
<proteinExistence type="predicted"/>
<organism evidence="1 2">
    <name type="scientific">Rotaria magnacalcarata</name>
    <dbReference type="NCBI Taxonomy" id="392030"/>
    <lineage>
        <taxon>Eukaryota</taxon>
        <taxon>Metazoa</taxon>
        <taxon>Spiralia</taxon>
        <taxon>Gnathifera</taxon>
        <taxon>Rotifera</taxon>
        <taxon>Eurotatoria</taxon>
        <taxon>Bdelloidea</taxon>
        <taxon>Philodinida</taxon>
        <taxon>Philodinidae</taxon>
        <taxon>Rotaria</taxon>
    </lineage>
</organism>
<sequence length="108" mass="12016">KDRGSLSRRASDTTTNFINSSTKAHLEGLYHNAVDSKLGDDDVTTSSLQELHKLQKQIQKYSINNNADSPIIRRGSVVPSPTNSTGLHIIREEHQQNPFLSSMLQNKS</sequence>
<name>A0A8S3K7N6_9BILA</name>
<reference evidence="1" key="1">
    <citation type="submission" date="2021-02" db="EMBL/GenBank/DDBJ databases">
        <authorList>
            <person name="Nowell W R."/>
        </authorList>
    </citation>
    <scope>NUCLEOTIDE SEQUENCE</scope>
</reference>
<gene>
    <name evidence="1" type="ORF">GIL414_LOCUS87809</name>
</gene>
<dbReference type="EMBL" id="CAJOBJ010382059">
    <property type="protein sequence ID" value="CAF5227771.1"/>
    <property type="molecule type" value="Genomic_DNA"/>
</dbReference>
<feature type="non-terminal residue" evidence="1">
    <location>
        <position position="108"/>
    </location>
</feature>
<feature type="non-terminal residue" evidence="1">
    <location>
        <position position="1"/>
    </location>
</feature>